<evidence type="ECO:0000313" key="1">
    <source>
        <dbReference type="EMBL" id="XDQ23003.1"/>
    </source>
</evidence>
<evidence type="ECO:0008006" key="2">
    <source>
        <dbReference type="Google" id="ProtNLM"/>
    </source>
</evidence>
<dbReference type="EMBL" id="CP163434">
    <property type="protein sequence ID" value="XDQ23003.1"/>
    <property type="molecule type" value="Genomic_DNA"/>
</dbReference>
<geneLocation type="plasmid" evidence="1">
    <name>unnamed1</name>
</geneLocation>
<dbReference type="AlphaFoldDB" id="A0AB39P1K9"/>
<proteinExistence type="predicted"/>
<dbReference type="RefSeq" id="WP_369153539.1">
    <property type="nucleotide sequence ID" value="NZ_CP163434.1"/>
</dbReference>
<sequence>MPHTWLHVFGVPTGMRAVPLVQPVRTARMGLVAARRNVASVMARAFIEVAERSEMAETLERLPDRMA</sequence>
<name>A0AB39P1K9_9ACTN</name>
<keyword evidence="1" id="KW-0614">Plasmid</keyword>
<gene>
    <name evidence="1" type="ORF">AB5J48_33125</name>
</gene>
<accession>A0AB39P1K9</accession>
<organism evidence="1">
    <name type="scientific">Streptomyces sp. R17</name>
    <dbReference type="NCBI Taxonomy" id="3238626"/>
    <lineage>
        <taxon>Bacteria</taxon>
        <taxon>Bacillati</taxon>
        <taxon>Actinomycetota</taxon>
        <taxon>Actinomycetes</taxon>
        <taxon>Kitasatosporales</taxon>
        <taxon>Streptomycetaceae</taxon>
        <taxon>Streptomyces</taxon>
    </lineage>
</organism>
<reference evidence="1" key="1">
    <citation type="submission" date="2024-07" db="EMBL/GenBank/DDBJ databases">
        <authorList>
            <person name="Yu S.T."/>
        </authorList>
    </citation>
    <scope>NUCLEOTIDE SEQUENCE</scope>
    <source>
        <strain evidence="1">R17</strain>
        <plasmid evidence="1">unnamed1</plasmid>
    </source>
</reference>
<protein>
    <recommendedName>
        <fullName evidence="2">LysR family transcriptional regulator</fullName>
    </recommendedName>
</protein>